<dbReference type="PANTHER" id="PTHR24064">
    <property type="entry name" value="SOLUTE CARRIER FAMILY 22 MEMBER"/>
    <property type="match status" value="1"/>
</dbReference>
<dbReference type="Proteomes" id="UP000887561">
    <property type="component" value="Unplaced"/>
</dbReference>
<evidence type="ECO:0000313" key="7">
    <source>
        <dbReference type="WBParaSite" id="scaffold959_cov218.g2146"/>
    </source>
</evidence>
<keyword evidence="2 5" id="KW-0812">Transmembrane</keyword>
<dbReference type="GO" id="GO:0016020">
    <property type="term" value="C:membrane"/>
    <property type="evidence" value="ECO:0007669"/>
    <property type="project" value="UniProtKB-SubCell"/>
</dbReference>
<dbReference type="Gene3D" id="1.20.1250.20">
    <property type="entry name" value="MFS general substrate transporter like domains"/>
    <property type="match status" value="2"/>
</dbReference>
<keyword evidence="4 5" id="KW-0472">Membrane</keyword>
<accession>A0A915N956</accession>
<evidence type="ECO:0000256" key="4">
    <source>
        <dbReference type="ARBA" id="ARBA00023136"/>
    </source>
</evidence>
<feature type="transmembrane region" description="Helical" evidence="5">
    <location>
        <begin position="112"/>
        <end position="133"/>
    </location>
</feature>
<keyword evidence="6" id="KW-1185">Reference proteome</keyword>
<evidence type="ECO:0000256" key="3">
    <source>
        <dbReference type="ARBA" id="ARBA00022989"/>
    </source>
</evidence>
<protein>
    <submittedName>
        <fullName evidence="7">Uncharacterized protein</fullName>
    </submittedName>
</protein>
<organism evidence="6 7">
    <name type="scientific">Meloidogyne javanica</name>
    <name type="common">Root-knot nematode worm</name>
    <dbReference type="NCBI Taxonomy" id="6303"/>
    <lineage>
        <taxon>Eukaryota</taxon>
        <taxon>Metazoa</taxon>
        <taxon>Ecdysozoa</taxon>
        <taxon>Nematoda</taxon>
        <taxon>Chromadorea</taxon>
        <taxon>Rhabditida</taxon>
        <taxon>Tylenchina</taxon>
        <taxon>Tylenchomorpha</taxon>
        <taxon>Tylenchoidea</taxon>
        <taxon>Meloidogynidae</taxon>
        <taxon>Meloidogyninae</taxon>
        <taxon>Meloidogyne</taxon>
        <taxon>Meloidogyne incognita group</taxon>
    </lineage>
</organism>
<feature type="transmembrane region" description="Helical" evidence="5">
    <location>
        <begin position="86"/>
        <end position="106"/>
    </location>
</feature>
<evidence type="ECO:0000256" key="2">
    <source>
        <dbReference type="ARBA" id="ARBA00022692"/>
    </source>
</evidence>
<keyword evidence="3 5" id="KW-1133">Transmembrane helix</keyword>
<proteinExistence type="predicted"/>
<dbReference type="AlphaFoldDB" id="A0A915N956"/>
<evidence type="ECO:0000256" key="5">
    <source>
        <dbReference type="SAM" id="Phobius"/>
    </source>
</evidence>
<comment type="subcellular location">
    <subcellularLocation>
        <location evidence="1">Membrane</location>
        <topology evidence="1">Multi-pass membrane protein</topology>
    </subcellularLocation>
</comment>
<name>A0A915N956_MELJA</name>
<sequence length="171" mass="19624">MPESPTWLHSKGRLEQMRKNERKIARLAGLPPTIKLPEHEKLSPKENSFWNLIKDKTLLRRVSVLWVMWQASAVESVPTSLRASSVGSCSLIARIGTLIAPVLVFLNTRWPASVYLIIVLIGSINLLISWLFLIETKGINLDSVHLHEDNKQYEFIENEEMKNLKIEENKK</sequence>
<dbReference type="SUPFAM" id="SSF103473">
    <property type="entry name" value="MFS general substrate transporter"/>
    <property type="match status" value="1"/>
</dbReference>
<reference evidence="7" key="1">
    <citation type="submission" date="2022-11" db="UniProtKB">
        <authorList>
            <consortium name="WormBaseParasite"/>
        </authorList>
    </citation>
    <scope>IDENTIFICATION</scope>
</reference>
<evidence type="ECO:0000256" key="1">
    <source>
        <dbReference type="ARBA" id="ARBA00004141"/>
    </source>
</evidence>
<evidence type="ECO:0000313" key="6">
    <source>
        <dbReference type="Proteomes" id="UP000887561"/>
    </source>
</evidence>
<dbReference type="InterPro" id="IPR036259">
    <property type="entry name" value="MFS_trans_sf"/>
</dbReference>
<dbReference type="WBParaSite" id="scaffold959_cov218.g2146">
    <property type="protein sequence ID" value="scaffold959_cov218.g2146"/>
    <property type="gene ID" value="scaffold959_cov218.g2146"/>
</dbReference>